<accession>A0A195EAB6</accession>
<evidence type="ECO:0000313" key="1">
    <source>
        <dbReference type="EMBL" id="KYN22160.1"/>
    </source>
</evidence>
<protein>
    <submittedName>
        <fullName evidence="1">Uncharacterized protein</fullName>
    </submittedName>
</protein>
<evidence type="ECO:0000313" key="2">
    <source>
        <dbReference type="Proteomes" id="UP000078492"/>
    </source>
</evidence>
<name>A0A195EAB6_9HYME</name>
<dbReference type="EMBL" id="KQ979236">
    <property type="protein sequence ID" value="KYN22160.1"/>
    <property type="molecule type" value="Genomic_DNA"/>
</dbReference>
<reference evidence="1 2" key="1">
    <citation type="submission" date="2015-09" db="EMBL/GenBank/DDBJ databases">
        <title>Trachymyrmex cornetzi WGS genome.</title>
        <authorList>
            <person name="Nygaard S."/>
            <person name="Hu H."/>
            <person name="Boomsma J."/>
            <person name="Zhang G."/>
        </authorList>
    </citation>
    <scope>NUCLEOTIDE SEQUENCE [LARGE SCALE GENOMIC DNA]</scope>
    <source>
        <strain evidence="1">Tcor2-1</strain>
        <tissue evidence="1">Whole body</tissue>
    </source>
</reference>
<dbReference type="AlphaFoldDB" id="A0A195EAB6"/>
<gene>
    <name evidence="1" type="ORF">ALC57_05437</name>
</gene>
<sequence length="86" mass="9453">MSSTTAIRNHAVLFSRIRPSREKREIVLTIASPRQLGCGAKISRCDDSSCVRIVRIELSATATVSPAVSHMSQIAHVDFRATAFRI</sequence>
<organism evidence="1 2">
    <name type="scientific">Trachymyrmex cornetzi</name>
    <dbReference type="NCBI Taxonomy" id="471704"/>
    <lineage>
        <taxon>Eukaryota</taxon>
        <taxon>Metazoa</taxon>
        <taxon>Ecdysozoa</taxon>
        <taxon>Arthropoda</taxon>
        <taxon>Hexapoda</taxon>
        <taxon>Insecta</taxon>
        <taxon>Pterygota</taxon>
        <taxon>Neoptera</taxon>
        <taxon>Endopterygota</taxon>
        <taxon>Hymenoptera</taxon>
        <taxon>Apocrita</taxon>
        <taxon>Aculeata</taxon>
        <taxon>Formicoidea</taxon>
        <taxon>Formicidae</taxon>
        <taxon>Myrmicinae</taxon>
        <taxon>Trachymyrmex</taxon>
    </lineage>
</organism>
<keyword evidence="2" id="KW-1185">Reference proteome</keyword>
<proteinExistence type="predicted"/>
<dbReference type="Proteomes" id="UP000078492">
    <property type="component" value="Unassembled WGS sequence"/>
</dbReference>